<evidence type="ECO:0000256" key="4">
    <source>
        <dbReference type="ARBA" id="ARBA00022737"/>
    </source>
</evidence>
<feature type="compositionally biased region" description="Basic and acidic residues" evidence="7">
    <location>
        <begin position="815"/>
        <end position="839"/>
    </location>
</feature>
<feature type="region of interest" description="Disordered" evidence="7">
    <location>
        <begin position="1"/>
        <end position="146"/>
    </location>
</feature>
<feature type="region of interest" description="Disordered" evidence="7">
    <location>
        <begin position="308"/>
        <end position="333"/>
    </location>
</feature>
<dbReference type="InterPro" id="IPR027324">
    <property type="entry name" value="MAP2/MAP4/Tau"/>
</dbReference>
<feature type="region of interest" description="Disordered" evidence="7">
    <location>
        <begin position="807"/>
        <end position="858"/>
    </location>
</feature>
<organism evidence="8 9">
    <name type="scientific">Polyplax serrata</name>
    <name type="common">Common mouse louse</name>
    <dbReference type="NCBI Taxonomy" id="468196"/>
    <lineage>
        <taxon>Eukaryota</taxon>
        <taxon>Metazoa</taxon>
        <taxon>Ecdysozoa</taxon>
        <taxon>Arthropoda</taxon>
        <taxon>Hexapoda</taxon>
        <taxon>Insecta</taxon>
        <taxon>Pterygota</taxon>
        <taxon>Neoptera</taxon>
        <taxon>Paraneoptera</taxon>
        <taxon>Psocodea</taxon>
        <taxon>Troctomorpha</taxon>
        <taxon>Phthiraptera</taxon>
        <taxon>Anoplura</taxon>
        <taxon>Polyplacidae</taxon>
        <taxon>Polyplax</taxon>
    </lineage>
</organism>
<keyword evidence="3" id="KW-0597">Phosphoprotein</keyword>
<evidence type="ECO:0000256" key="3">
    <source>
        <dbReference type="ARBA" id="ARBA00022553"/>
    </source>
</evidence>
<feature type="region of interest" description="Disordered" evidence="7">
    <location>
        <begin position="876"/>
        <end position="911"/>
    </location>
</feature>
<keyword evidence="6" id="KW-0493">Microtubule</keyword>
<feature type="compositionally biased region" description="Low complexity" evidence="7">
    <location>
        <begin position="939"/>
        <end position="952"/>
    </location>
</feature>
<feature type="compositionally biased region" description="Polar residues" evidence="7">
    <location>
        <begin position="889"/>
        <end position="911"/>
    </location>
</feature>
<proteinExistence type="predicted"/>
<comment type="subcellular location">
    <subcellularLocation>
        <location evidence="1 6">Cytoplasm</location>
        <location evidence="1 6">Cytoskeleton</location>
    </subcellularLocation>
</comment>
<feature type="compositionally biased region" description="Polar residues" evidence="7">
    <location>
        <begin position="738"/>
        <end position="755"/>
    </location>
</feature>
<feature type="region of interest" description="Disordered" evidence="7">
    <location>
        <begin position="738"/>
        <end position="767"/>
    </location>
</feature>
<evidence type="ECO:0000313" key="9">
    <source>
        <dbReference type="Proteomes" id="UP001359485"/>
    </source>
</evidence>
<feature type="region of interest" description="Disordered" evidence="7">
    <location>
        <begin position="445"/>
        <end position="521"/>
    </location>
</feature>
<evidence type="ECO:0000313" key="8">
    <source>
        <dbReference type="EMBL" id="KAK6617648.1"/>
    </source>
</evidence>
<feature type="compositionally biased region" description="Polar residues" evidence="7">
    <location>
        <begin position="14"/>
        <end position="40"/>
    </location>
</feature>
<name>A0ABR1AEI9_POLSC</name>
<feature type="region of interest" description="Disordered" evidence="7">
    <location>
        <begin position="161"/>
        <end position="186"/>
    </location>
</feature>
<evidence type="ECO:0000256" key="5">
    <source>
        <dbReference type="ARBA" id="ARBA00023212"/>
    </source>
</evidence>
<evidence type="ECO:0000256" key="6">
    <source>
        <dbReference type="RuleBase" id="RU000686"/>
    </source>
</evidence>
<keyword evidence="2 6" id="KW-0963">Cytoplasm</keyword>
<evidence type="ECO:0000256" key="7">
    <source>
        <dbReference type="SAM" id="MobiDB-lite"/>
    </source>
</evidence>
<dbReference type="EMBL" id="JAWJWF010000051">
    <property type="protein sequence ID" value="KAK6617648.1"/>
    <property type="molecule type" value="Genomic_DNA"/>
</dbReference>
<protein>
    <recommendedName>
        <fullName evidence="6">Microtubule-associated protein</fullName>
    </recommendedName>
</protein>
<dbReference type="Proteomes" id="UP001359485">
    <property type="component" value="Unassembled WGS sequence"/>
</dbReference>
<feature type="region of interest" description="Disordered" evidence="7">
    <location>
        <begin position="229"/>
        <end position="261"/>
    </location>
</feature>
<sequence>MEENQRAQFPAMDNNRTMQPTNGHSGNNSNLFMQNNTANGFQRMDPGRGIRPGQQIFQPPLRNMPPNYQQAASRLPPQQGGGQVRFPNMLNPNIGPRPNGLNQNPTNGPPIHQIHPDQPRFPNSVQVMRPPYNDDRPNLPRQPSNQALFARPPYLQQNQNQNLTHKQPSPGSDLYPSNGKPEIPIINGQDEKKVSDFVRKESNPEFNGTHYITDQHKEDKIAPEEMEVERSLDSEEEYDQEEVVPPKPQERRLIGSSSKNTNPDMIKDEVLVSGVVLKNIKYFEEKDTAKVPLTPTILTPVHMGKNAAPTKKNIKENNDGSGVDETPMHHPNLRNILNTPLRLAKIPLYKSKKNKIVGFLSGRTEKGRTSTGKWKSVPEDKLKERRVNWCSSTRVTVKPFRKLYERRCEHLSNKKKDTVQKFKPDEELLEFFYDSQTMRNLKGGETKINQNRAQTRNGVANGDILAPRSKSQSRLPTHKAPLSLPTDPPLKSPGTPKSRSVPRTPENPTPPTPTNKKLPMNKIQVGAAPSPNLRAARSKVGSLVNTTHKPGGGNIKIENHKIDFSKTQSRIEAKNDQYVRSGGDKKIPQVKLQWEAKSKIGSLENSTYKPGGGDKKIESIKLDFKEKAKSKVGSKDNVKHVPGGGAVKIESQKLEFKAQSKVGSLDNVKHKPGGGDVKIFDDKTYLKQISTNSSEGGVSGTQSFGDFRVVREIEGRSAPGTPGRKTRIKIKKTTIVSSSGPSSLLEKTTEVSVASKTPVKERKPGKVSQEVKLTFSKVDTADSMAKDAFQSPVEIVRVPANENAPILKPHLSSSEAKENGTRIRYEFYDNDERKLERSDFPGMRQSSDSSDLPEDKLNAWNDSNLSAFAKAEMSAQQKVGQIWAERNNHNNQQQSGQTSNFQRLPNSPQNPLQQEIGIRERQINSISFSQSNVSDRLAQPQQNQQYFPNQQNGMSEQRHFQFQPDPNPQQQHYRMTNPQYQRVPNGTNFQRTPSTDN</sequence>
<keyword evidence="9" id="KW-1185">Reference proteome</keyword>
<dbReference type="PANTHER" id="PTHR11501">
    <property type="entry name" value="MICROTUBULE-ASSOCIATED PROTEIN"/>
    <property type="match status" value="1"/>
</dbReference>
<keyword evidence="4" id="KW-0677">Repeat</keyword>
<evidence type="ECO:0000256" key="2">
    <source>
        <dbReference type="ARBA" id="ARBA00022490"/>
    </source>
</evidence>
<gene>
    <name evidence="8" type="ORF">RUM44_005236</name>
</gene>
<evidence type="ECO:0000256" key="1">
    <source>
        <dbReference type="ARBA" id="ARBA00004245"/>
    </source>
</evidence>
<feature type="region of interest" description="Disordered" evidence="7">
    <location>
        <begin position="930"/>
        <end position="997"/>
    </location>
</feature>
<feature type="compositionally biased region" description="Polar residues" evidence="7">
    <location>
        <begin position="972"/>
        <end position="997"/>
    </location>
</feature>
<dbReference type="InterPro" id="IPR001084">
    <property type="entry name" value="MAP_tubulin-bd_rpt"/>
</dbReference>
<dbReference type="PROSITE" id="PS51491">
    <property type="entry name" value="TAU_MAP_2"/>
    <property type="match status" value="3"/>
</dbReference>
<accession>A0ABR1AEI9</accession>
<comment type="caution">
    <text evidence="8">The sequence shown here is derived from an EMBL/GenBank/DDBJ whole genome shotgun (WGS) entry which is preliminary data.</text>
</comment>
<dbReference type="Pfam" id="PF00418">
    <property type="entry name" value="Tubulin-binding"/>
    <property type="match status" value="4"/>
</dbReference>
<reference evidence="8 9" key="1">
    <citation type="submission" date="2023-09" db="EMBL/GenBank/DDBJ databases">
        <title>Genomes of two closely related lineages of the louse Polyplax serrata with different host specificities.</title>
        <authorList>
            <person name="Martinu J."/>
            <person name="Tarabai H."/>
            <person name="Stefka J."/>
            <person name="Hypsa V."/>
        </authorList>
    </citation>
    <scope>NUCLEOTIDE SEQUENCE [LARGE SCALE GENOMIC DNA]</scope>
    <source>
        <strain evidence="8">98ZLc_SE</strain>
    </source>
</reference>
<feature type="compositionally biased region" description="Polar residues" evidence="7">
    <location>
        <begin position="447"/>
        <end position="458"/>
    </location>
</feature>
<keyword evidence="5 6" id="KW-0206">Cytoskeleton</keyword>
<dbReference type="PANTHER" id="PTHR11501:SF18">
    <property type="entry name" value="MICROTUBULE-ASSOCIATED PROTEIN"/>
    <property type="match status" value="1"/>
</dbReference>
<dbReference type="PROSITE" id="PS00229">
    <property type="entry name" value="TAU_MAP_1"/>
    <property type="match status" value="3"/>
</dbReference>
<feature type="compositionally biased region" description="Low complexity" evidence="7">
    <location>
        <begin position="960"/>
        <end position="971"/>
    </location>
</feature>